<dbReference type="Pfam" id="PF14671">
    <property type="entry name" value="DSPn"/>
    <property type="match status" value="1"/>
</dbReference>
<dbReference type="PROSITE" id="PS50054">
    <property type="entry name" value="TYR_PHOSPHATASE_DUAL"/>
    <property type="match status" value="1"/>
</dbReference>
<dbReference type="InterPro" id="IPR016130">
    <property type="entry name" value="Tyr_Pase_AS"/>
</dbReference>
<accession>A0A8S1CCP8</accession>
<dbReference type="Gene3D" id="3.90.190.10">
    <property type="entry name" value="Protein tyrosine phosphatase superfamily"/>
    <property type="match status" value="2"/>
</dbReference>
<keyword evidence="3" id="KW-0378">Hydrolase</keyword>
<feature type="compositionally biased region" description="Low complexity" evidence="5">
    <location>
        <begin position="803"/>
        <end position="823"/>
    </location>
</feature>
<proteinExistence type="inferred from homology"/>
<dbReference type="InterPro" id="IPR029021">
    <property type="entry name" value="Prot-tyrosine_phosphatase-like"/>
</dbReference>
<dbReference type="EC" id="3.1.3.48" evidence="2"/>
<dbReference type="PRINTS" id="PR02050">
    <property type="entry name" value="B14GALTRFASE"/>
</dbReference>
<dbReference type="Gene3D" id="3.90.550.10">
    <property type="entry name" value="Spore Coat Polysaccharide Biosynthesis Protein SpsA, Chain A"/>
    <property type="match status" value="1"/>
</dbReference>
<feature type="domain" description="Tyrosine-protein phosphatase" evidence="6">
    <location>
        <begin position="396"/>
        <end position="553"/>
    </location>
</feature>
<dbReference type="SUPFAM" id="SSF52799">
    <property type="entry name" value="(Phosphotyrosine protein) phosphatases II"/>
    <property type="match status" value="2"/>
</dbReference>
<dbReference type="CDD" id="cd14499">
    <property type="entry name" value="CDC14_C"/>
    <property type="match status" value="1"/>
</dbReference>
<dbReference type="CDD" id="cd17657">
    <property type="entry name" value="CDC14_N"/>
    <property type="match status" value="1"/>
</dbReference>
<evidence type="ECO:0000256" key="5">
    <source>
        <dbReference type="SAM" id="MobiDB-lite"/>
    </source>
</evidence>
<dbReference type="InterPro" id="IPR027995">
    <property type="entry name" value="Galactosyl_T_N"/>
</dbReference>
<evidence type="ECO:0000256" key="3">
    <source>
        <dbReference type="ARBA" id="ARBA00022801"/>
    </source>
</evidence>
<protein>
    <recommendedName>
        <fullName evidence="2">protein-tyrosine-phosphatase</fullName>
        <ecNumber evidence="2">3.1.3.48</ecNumber>
    </recommendedName>
</protein>
<evidence type="ECO:0000256" key="4">
    <source>
        <dbReference type="ARBA" id="ARBA00022912"/>
    </source>
</evidence>
<dbReference type="InterPro" id="IPR029260">
    <property type="entry name" value="DSPn"/>
</dbReference>
<dbReference type="GO" id="GO:0016757">
    <property type="term" value="F:glycosyltransferase activity"/>
    <property type="evidence" value="ECO:0007669"/>
    <property type="project" value="InterPro"/>
</dbReference>
<dbReference type="InterPro" id="IPR020422">
    <property type="entry name" value="TYR_PHOSPHATASE_DUAL_dom"/>
</dbReference>
<gene>
    <name evidence="8" type="ORF">CLODIP_2_CD12276</name>
</gene>
<reference evidence="8 9" key="1">
    <citation type="submission" date="2020-04" db="EMBL/GenBank/DDBJ databases">
        <authorList>
            <person name="Alioto T."/>
            <person name="Alioto T."/>
            <person name="Gomez Garrido J."/>
        </authorList>
    </citation>
    <scope>NUCLEOTIDE SEQUENCE [LARGE SCALE GENOMIC DNA]</scope>
</reference>
<dbReference type="PROSITE" id="PS00383">
    <property type="entry name" value="TYR_PHOSPHATASE_1"/>
    <property type="match status" value="1"/>
</dbReference>
<dbReference type="PROSITE" id="PS50056">
    <property type="entry name" value="TYR_PHOSPHATASE_2"/>
    <property type="match status" value="1"/>
</dbReference>
<dbReference type="InterPro" id="IPR029044">
    <property type="entry name" value="Nucleotide-diphossugar_trans"/>
</dbReference>
<comment type="similarity">
    <text evidence="1">Belongs to the protein-tyrosine phosphatase family. Non-receptor class CDC14 subfamily.</text>
</comment>
<dbReference type="InterPro" id="IPR050561">
    <property type="entry name" value="PTP"/>
</dbReference>
<keyword evidence="4" id="KW-0904">Protein phosphatase</keyword>
<dbReference type="EMBL" id="CADEPI010000045">
    <property type="protein sequence ID" value="CAB3369506.1"/>
    <property type="molecule type" value="Genomic_DNA"/>
</dbReference>
<evidence type="ECO:0000259" key="7">
    <source>
        <dbReference type="PROSITE" id="PS50056"/>
    </source>
</evidence>
<dbReference type="InterPro" id="IPR000387">
    <property type="entry name" value="Tyr_Pase_dom"/>
</dbReference>
<dbReference type="FunFam" id="3.90.190.10:FF:000006">
    <property type="entry name" value="Dual specificity protein phosphatase CDC14B"/>
    <property type="match status" value="1"/>
</dbReference>
<comment type="caution">
    <text evidence="8">The sequence shown here is derived from an EMBL/GenBank/DDBJ whole genome shotgun (WGS) entry which is preliminary data.</text>
</comment>
<sequence>MFTLFTMSEEVLVSSALKDIELSRKHGSDNDISDEDDVLLYPTWAEEADLEAVENGKWSPKDCKAQYETTIIIPYRDRREHLDTFLNFMHAFLQRQMIDYHIVVVEQVANTPFNRAKLFNVGFVESLKADRQSECFVFHDVDLLPQKLSNIYACSTNPRHMTVSLECAANYSIAALKRSVALGLETMSGSNLLSNDEDLDSAGEAHRFNMSDDVGKQRYSDALISAAEFIKDRLYFVTLGTTVHPRSTAKTHYFSIDDEFEYENFYQDFGPLNLAMLYRYCMKLKKKLKAPSLAKKKIVHYTTTNPKKRVNAAYLIGSYAVMYLHFTPSQVVKLLSGPNSHAFANFRDASYGTSNYHISLDDCLHAIHKAYVRRKLFDFDDFNVEEYEHFERVESGDLNWIVPEKFLAFCGPHPRSEIDNGYPLHSPESYFEYFKARNVSTVIRLNKKLYDKARFVAGGFQHVDLFFVDGSTPSDIIMEHFLSVCESAPGAIAVHCKAGLGRTGSLIGCYLMKHYEFTALEAIAWIRICRPGSIIGHQQLWLQQKQTEMWYSRRNAIPTVNYPLYSMRQEKVLKFLKNKLQLNRSVALEADAASPDNVSKILQKVDTMKLDDGANEDENRNGLSDDLNEADAANQNIFDDDLIQLKASDQRMTQGDKLNQIKALRRHPRPVRSVTVHPGADIEGNIKPHTRARSQQPLRAGMLHIQQPVVPSPLKTSQAARKVSERLARTATTTVKSRPMVTRLRSRPATTTPSCSNTTFSGLNKNISCNNNGPLERPTARATGANNININNNKRCLSASRESQSSKTQRRPSSSPQSDSRPPTRLPRLVVDPRKAANTNADNINRLAASKLPSVPENQTTTTAITNRKRKQKKEGD</sequence>
<dbReference type="SMART" id="SM00195">
    <property type="entry name" value="DSPc"/>
    <property type="match status" value="1"/>
</dbReference>
<evidence type="ECO:0000259" key="6">
    <source>
        <dbReference type="PROSITE" id="PS50054"/>
    </source>
</evidence>
<organism evidence="8 9">
    <name type="scientific">Cloeon dipterum</name>
    <dbReference type="NCBI Taxonomy" id="197152"/>
    <lineage>
        <taxon>Eukaryota</taxon>
        <taxon>Metazoa</taxon>
        <taxon>Ecdysozoa</taxon>
        <taxon>Arthropoda</taxon>
        <taxon>Hexapoda</taxon>
        <taxon>Insecta</taxon>
        <taxon>Pterygota</taxon>
        <taxon>Palaeoptera</taxon>
        <taxon>Ephemeroptera</taxon>
        <taxon>Pisciforma</taxon>
        <taxon>Baetidae</taxon>
        <taxon>Cloeon</taxon>
    </lineage>
</organism>
<name>A0A8S1CCP8_9INSE</name>
<dbReference type="InterPro" id="IPR003859">
    <property type="entry name" value="Galactosyl_T"/>
</dbReference>
<feature type="compositionally biased region" description="Polar residues" evidence="5">
    <location>
        <begin position="856"/>
        <end position="866"/>
    </location>
</feature>
<dbReference type="Proteomes" id="UP000494165">
    <property type="component" value="Unassembled WGS sequence"/>
</dbReference>
<dbReference type="InterPro" id="IPR044506">
    <property type="entry name" value="CDC14_C"/>
</dbReference>
<evidence type="ECO:0000313" key="8">
    <source>
        <dbReference type="EMBL" id="CAB3369506.1"/>
    </source>
</evidence>
<evidence type="ECO:0000313" key="9">
    <source>
        <dbReference type="Proteomes" id="UP000494165"/>
    </source>
</evidence>
<dbReference type="Pfam" id="PF22785">
    <property type="entry name" value="Tc-R-P"/>
    <property type="match status" value="1"/>
</dbReference>
<evidence type="ECO:0000256" key="2">
    <source>
        <dbReference type="ARBA" id="ARBA00013064"/>
    </source>
</evidence>
<dbReference type="SUPFAM" id="SSF53448">
    <property type="entry name" value="Nucleotide-diphospho-sugar transferases"/>
    <property type="match status" value="1"/>
</dbReference>
<dbReference type="GO" id="GO:0004725">
    <property type="term" value="F:protein tyrosine phosphatase activity"/>
    <property type="evidence" value="ECO:0007669"/>
    <property type="project" value="UniProtKB-EC"/>
</dbReference>
<dbReference type="AlphaFoldDB" id="A0A8S1CCP8"/>
<dbReference type="OrthoDB" id="266663at2759"/>
<dbReference type="PANTHER" id="PTHR23339">
    <property type="entry name" value="TYROSINE SPECIFIC PROTEIN PHOSPHATASE AND DUAL SPECIFICITY PROTEIN PHOSPHATASE"/>
    <property type="match status" value="1"/>
</dbReference>
<feature type="compositionally biased region" description="Basic residues" evidence="5">
    <location>
        <begin position="867"/>
        <end position="877"/>
    </location>
</feature>
<keyword evidence="9" id="KW-1185">Reference proteome</keyword>
<dbReference type="Pfam" id="PF13733">
    <property type="entry name" value="Glyco_transf_7N"/>
    <property type="match status" value="1"/>
</dbReference>
<evidence type="ECO:0000256" key="1">
    <source>
        <dbReference type="ARBA" id="ARBA00007315"/>
    </source>
</evidence>
<feature type="domain" description="Tyrosine specific protein phosphatases" evidence="7">
    <location>
        <begin position="479"/>
        <end position="541"/>
    </location>
</feature>
<dbReference type="GO" id="GO:0005975">
    <property type="term" value="P:carbohydrate metabolic process"/>
    <property type="evidence" value="ECO:0007669"/>
    <property type="project" value="InterPro"/>
</dbReference>
<feature type="region of interest" description="Disordered" evidence="5">
    <location>
        <begin position="765"/>
        <end position="877"/>
    </location>
</feature>